<dbReference type="Proteomes" id="UP001229862">
    <property type="component" value="Chromosome"/>
</dbReference>
<evidence type="ECO:0000313" key="1">
    <source>
        <dbReference type="EMBL" id="MDQ5768799.1"/>
    </source>
</evidence>
<dbReference type="EMBL" id="CP133217">
    <property type="protein sequence ID" value="WML86519.1"/>
    <property type="molecule type" value="Genomic_DNA"/>
</dbReference>
<proteinExistence type="predicted"/>
<protein>
    <submittedName>
        <fullName evidence="2">Uncharacterized protein</fullName>
    </submittedName>
</protein>
<gene>
    <name evidence="1" type="ORF">RCC75_09680</name>
    <name evidence="2" type="ORF">RCG00_19825</name>
</gene>
<sequence length="47" mass="5453">MRSFIPATERILDGVFYNIASLLSAFGKSHHKVDVLVEKMARWMWSN</sequence>
<dbReference type="Proteomes" id="UP001223336">
    <property type="component" value="Unassembled WGS sequence"/>
</dbReference>
<accession>A0AA51MMN6</accession>
<dbReference type="AlphaFoldDB" id="A0AA51MMN6"/>
<name>A0AA51MMN6_9GAMM</name>
<dbReference type="EMBL" id="JAVFKN010000011">
    <property type="protein sequence ID" value="MDQ5768799.1"/>
    <property type="molecule type" value="Genomic_DNA"/>
</dbReference>
<evidence type="ECO:0000313" key="3">
    <source>
        <dbReference type="Proteomes" id="UP001223336"/>
    </source>
</evidence>
<evidence type="ECO:0000313" key="2">
    <source>
        <dbReference type="EMBL" id="WML86519.1"/>
    </source>
</evidence>
<organism evidence="2">
    <name type="scientific">Thiothrix subterranea</name>
    <dbReference type="NCBI Taxonomy" id="2735563"/>
    <lineage>
        <taxon>Bacteria</taxon>
        <taxon>Pseudomonadati</taxon>
        <taxon>Pseudomonadota</taxon>
        <taxon>Gammaproteobacteria</taxon>
        <taxon>Thiotrichales</taxon>
        <taxon>Thiotrichaceae</taxon>
        <taxon>Thiothrix</taxon>
    </lineage>
</organism>
<dbReference type="RefSeq" id="WP_308134767.1">
    <property type="nucleotide sequence ID" value="NZ_CP133197.1"/>
</dbReference>
<keyword evidence="3" id="KW-1185">Reference proteome</keyword>
<reference evidence="2 3" key="1">
    <citation type="submission" date="2023-08" db="EMBL/GenBank/DDBJ databases">
        <title>New molecular markers tilS and rpoB for phylogenetic and monitoring studies of the genus Thiothrix biodiversity.</title>
        <authorList>
            <person name="Ravin N.V."/>
            <person name="Smolyakov D."/>
            <person name="Markov N.D."/>
            <person name="Beletsky A.V."/>
            <person name="Mardanov A.V."/>
            <person name="Rudenko T.S."/>
            <person name="Grabovich M.Y."/>
        </authorList>
    </citation>
    <scope>NUCLEOTIDE SEQUENCE</scope>
    <source>
        <strain evidence="2">DNT52</strain>
        <strain evidence="1 3">H33</strain>
    </source>
</reference>